<dbReference type="FunFam" id="3.20.20.80:FF:000018">
    <property type="entry name" value="Beta-galactosidase"/>
    <property type="match status" value="1"/>
</dbReference>
<dbReference type="InterPro" id="IPR023230">
    <property type="entry name" value="Glyco_hydro_2_CS"/>
</dbReference>
<keyword evidence="8 10" id="KW-0326">Glycosidase</keyword>
<dbReference type="InterPro" id="IPR004199">
    <property type="entry name" value="B-gal_small/dom_5"/>
</dbReference>
<keyword evidence="13" id="KW-1185">Reference proteome</keyword>
<dbReference type="EC" id="3.2.1.23" evidence="4 10"/>
<protein>
    <recommendedName>
        <fullName evidence="5 10">Beta-galactosidase</fullName>
        <ecNumber evidence="4 10">3.2.1.23</ecNumber>
    </recommendedName>
    <alternativeName>
        <fullName evidence="9 10">Lactase</fullName>
    </alternativeName>
</protein>
<evidence type="ECO:0000256" key="4">
    <source>
        <dbReference type="ARBA" id="ARBA00012756"/>
    </source>
</evidence>
<dbReference type="Gene3D" id="2.70.98.10">
    <property type="match status" value="1"/>
</dbReference>
<sequence length="1036" mass="117879">MRTFQDIIASRDWQNPSAVRMHTLSAHVPLHSYRHVEDARQGITSGRRYLNGQWAFKLYPTPEMVEASIIDPAEDLSAWKQIAVPGNWQMQGFDHPIYTNVKYPFPDRAPEVPEQNPTGCYACDFSVAPVAGEQTRILFEGVNSAFHLWCNGRWIGYAQDSRLPAEFDLTDDIHTGHNRLVVMVMRWSDGSYLEDQDMWWLSGIFRDVYLYHKPAVAINDVFLRPELDALYQDGALHVTTKLSQQTTAHRVEVRLFDVAGQPVAMQGETCCATNQYAVDEKGGWADQVKHHLTISRPRHWNEQTPYLYRCVVVLLDAQAQVIECEAFSIGFRTVAIEDGLLKVNGKALLIRGVNRHEHHPETGHSVDEATMIKDILLMKQHNFNAVRTSHYPNHPRWYELCDQYGLYVVDEANIETHGQFPMCRLSEDPQWNHAYMQRMIGLVERDKNHPSVLIWSLGNESGIGLNHHAMYQWTKQRDPSRPIQYEGGGADTAATDIICPMYARVDQHQGGTNPKYAIKDWIGRPGEQRPLILCEYAHAMGNSLGSFAKYWQAFRQYPRLQGGFIWDWVDQGLSKWDEHGQHYWAYGGDFGDEINDRQFCINGLIWPDRTVHPALLEAKRAQQFYAIQFDGQHQLTLTSEHLFTEEALICCWTVLEDGIAVSTGEHAVVMAPESEQTIELPFDHGLYQSGKTYHLNVDVLLAEQTFWAPARHSVAQSQFELKATYPKLHTEPTTPLADIRVSESDEQVIVAVADQQWTFHRGSGYLTHWQQQGEQRLAAPLKDHFYRAPLDNDIGTSEVDRPDPNSWMARWKQAGLDRLAGRCVAMSVETGEHAVTIKTQFDYTAVAETVITKQAATTGQLLRTQWCYTVNQHGEMHIDVDVYPCAALPSLPRVGFSCALPLTERVTWFGRGPHENYPDRCLSARIGCYDATVSEMHTPYIFPTDNGLRCDTRRLSLGGISVQGEFHFSVSRYSQAMLETAKHTHELVADEVVYLHVDGFHMGIGGDDSWTPSVHPEFLLDAPHYHYHVVLTSARS</sequence>
<dbReference type="InterPro" id="IPR023232">
    <property type="entry name" value="Glyco_hydro_2_AS"/>
</dbReference>
<dbReference type="SUPFAM" id="SSF49785">
    <property type="entry name" value="Galactose-binding domain-like"/>
    <property type="match status" value="1"/>
</dbReference>
<dbReference type="InterPro" id="IPR011013">
    <property type="entry name" value="Gal_mutarotase_sf_dom"/>
</dbReference>
<dbReference type="InterPro" id="IPR006104">
    <property type="entry name" value="Glyco_hydro_2_N"/>
</dbReference>
<dbReference type="Pfam" id="PF00703">
    <property type="entry name" value="Glyco_hydro_2"/>
    <property type="match status" value="1"/>
</dbReference>
<organism evidence="12 13">
    <name type="scientific">Vibrio gazogenes DSM 21264 = NBRC 103151</name>
    <dbReference type="NCBI Taxonomy" id="1123492"/>
    <lineage>
        <taxon>Bacteria</taxon>
        <taxon>Pseudomonadati</taxon>
        <taxon>Pseudomonadota</taxon>
        <taxon>Gammaproteobacteria</taxon>
        <taxon>Vibrionales</taxon>
        <taxon>Vibrionaceae</taxon>
        <taxon>Vibrio</taxon>
    </lineage>
</organism>
<evidence type="ECO:0000313" key="13">
    <source>
        <dbReference type="Proteomes" id="UP000184159"/>
    </source>
</evidence>
<evidence type="ECO:0000256" key="3">
    <source>
        <dbReference type="ARBA" id="ARBA00007401"/>
    </source>
</evidence>
<dbReference type="GO" id="GO:0030246">
    <property type="term" value="F:carbohydrate binding"/>
    <property type="evidence" value="ECO:0007669"/>
    <property type="project" value="InterPro"/>
</dbReference>
<comment type="catalytic activity">
    <reaction evidence="1 10">
        <text>Hydrolysis of terminal non-reducing beta-D-galactose residues in beta-D-galactosides.</text>
        <dbReference type="EC" id="3.2.1.23"/>
    </reaction>
</comment>
<dbReference type="RefSeq" id="WP_072954419.1">
    <property type="nucleotide sequence ID" value="NZ_FQUH01000001.1"/>
</dbReference>
<name>A0A1M4SYU2_VIBGA</name>
<evidence type="ECO:0000256" key="5">
    <source>
        <dbReference type="ARBA" id="ARBA00013303"/>
    </source>
</evidence>
<dbReference type="Pfam" id="PF02837">
    <property type="entry name" value="Glyco_hydro_2_N"/>
    <property type="match status" value="1"/>
</dbReference>
<dbReference type="Gene3D" id="3.20.20.80">
    <property type="entry name" value="Glycosidases"/>
    <property type="match status" value="1"/>
</dbReference>
<dbReference type="InterPro" id="IPR050347">
    <property type="entry name" value="Bact_Beta-galactosidase"/>
</dbReference>
<dbReference type="PANTHER" id="PTHR46323:SF2">
    <property type="entry name" value="BETA-GALACTOSIDASE"/>
    <property type="match status" value="1"/>
</dbReference>
<dbReference type="InterPro" id="IPR008979">
    <property type="entry name" value="Galactose-bd-like_sf"/>
</dbReference>
<evidence type="ECO:0000256" key="10">
    <source>
        <dbReference type="RuleBase" id="RU361154"/>
    </source>
</evidence>
<dbReference type="PANTHER" id="PTHR46323">
    <property type="entry name" value="BETA-GALACTOSIDASE"/>
    <property type="match status" value="1"/>
</dbReference>
<reference evidence="13" key="1">
    <citation type="submission" date="2016-11" db="EMBL/GenBank/DDBJ databases">
        <authorList>
            <person name="Varghese N."/>
            <person name="Submissions S."/>
        </authorList>
    </citation>
    <scope>NUCLEOTIDE SEQUENCE [LARGE SCALE GENOMIC DNA]</scope>
    <source>
        <strain evidence="13">DSM 21264</strain>
    </source>
</reference>
<dbReference type="Proteomes" id="UP000184159">
    <property type="component" value="Unassembled WGS sequence"/>
</dbReference>
<dbReference type="SUPFAM" id="SSF74650">
    <property type="entry name" value="Galactose mutarotase-like"/>
    <property type="match status" value="1"/>
</dbReference>
<dbReference type="SUPFAM" id="SSF51445">
    <property type="entry name" value="(Trans)glycosidases"/>
    <property type="match status" value="1"/>
</dbReference>
<dbReference type="Pfam" id="PF16353">
    <property type="entry name" value="LacZ_4"/>
    <property type="match status" value="1"/>
</dbReference>
<evidence type="ECO:0000256" key="6">
    <source>
        <dbReference type="ARBA" id="ARBA00022801"/>
    </source>
</evidence>
<dbReference type="InterPro" id="IPR013783">
    <property type="entry name" value="Ig-like_fold"/>
</dbReference>
<dbReference type="Gene3D" id="2.60.40.10">
    <property type="entry name" value="Immunoglobulins"/>
    <property type="match status" value="2"/>
</dbReference>
<dbReference type="SUPFAM" id="SSF49303">
    <property type="entry name" value="beta-Galactosidase/glucuronidase domain"/>
    <property type="match status" value="2"/>
</dbReference>
<dbReference type="InterPro" id="IPR017853">
    <property type="entry name" value="GH"/>
</dbReference>
<dbReference type="InterPro" id="IPR006103">
    <property type="entry name" value="Glyco_hydro_2_cat"/>
</dbReference>
<evidence type="ECO:0000256" key="9">
    <source>
        <dbReference type="ARBA" id="ARBA00032230"/>
    </source>
</evidence>
<evidence type="ECO:0000259" key="11">
    <source>
        <dbReference type="SMART" id="SM01038"/>
    </source>
</evidence>
<keyword evidence="7" id="KW-0915">Sodium</keyword>
<dbReference type="Pfam" id="PF02836">
    <property type="entry name" value="Glyco_hydro_2_C"/>
    <property type="match status" value="1"/>
</dbReference>
<dbReference type="GO" id="GO:0004565">
    <property type="term" value="F:beta-galactosidase activity"/>
    <property type="evidence" value="ECO:0007669"/>
    <property type="project" value="UniProtKB-EC"/>
</dbReference>
<dbReference type="GO" id="GO:0005990">
    <property type="term" value="P:lactose catabolic process"/>
    <property type="evidence" value="ECO:0007669"/>
    <property type="project" value="TreeGrafter"/>
</dbReference>
<dbReference type="AlphaFoldDB" id="A0A1M4SYU2"/>
<feature type="domain" description="Beta galactosidase small chain/" evidence="11">
    <location>
        <begin position="749"/>
        <end position="1032"/>
    </location>
</feature>
<dbReference type="Gene3D" id="2.60.120.260">
    <property type="entry name" value="Galactose-binding domain-like"/>
    <property type="match status" value="1"/>
</dbReference>
<keyword evidence="6 10" id="KW-0378">Hydrolase</keyword>
<dbReference type="EMBL" id="FQUH01000001">
    <property type="protein sequence ID" value="SHE37207.1"/>
    <property type="molecule type" value="Genomic_DNA"/>
</dbReference>
<dbReference type="InterPro" id="IPR006102">
    <property type="entry name" value="Ig-like_GH2"/>
</dbReference>
<evidence type="ECO:0000313" key="12">
    <source>
        <dbReference type="EMBL" id="SHE37207.1"/>
    </source>
</evidence>
<dbReference type="InterPro" id="IPR006101">
    <property type="entry name" value="Glyco_hydro_2"/>
</dbReference>
<comment type="similarity">
    <text evidence="3 10">Belongs to the glycosyl hydrolase 2 family.</text>
</comment>
<evidence type="ECO:0000256" key="2">
    <source>
        <dbReference type="ARBA" id="ARBA00001959"/>
    </source>
</evidence>
<evidence type="ECO:0000256" key="1">
    <source>
        <dbReference type="ARBA" id="ARBA00001412"/>
    </source>
</evidence>
<dbReference type="InterPro" id="IPR032312">
    <property type="entry name" value="LacZ_4"/>
</dbReference>
<dbReference type="InterPro" id="IPR014718">
    <property type="entry name" value="GH-type_carb-bd"/>
</dbReference>
<dbReference type="NCBIfam" id="NF007074">
    <property type="entry name" value="PRK09525.1"/>
    <property type="match status" value="1"/>
</dbReference>
<accession>A0A1M4SYU2</accession>
<dbReference type="Pfam" id="PF02929">
    <property type="entry name" value="Bgal_small_N"/>
    <property type="match status" value="1"/>
</dbReference>
<dbReference type="PROSITE" id="PS00608">
    <property type="entry name" value="GLYCOSYL_HYDROL_F2_2"/>
    <property type="match status" value="1"/>
</dbReference>
<proteinExistence type="inferred from homology"/>
<evidence type="ECO:0000256" key="7">
    <source>
        <dbReference type="ARBA" id="ARBA00023053"/>
    </source>
</evidence>
<dbReference type="PRINTS" id="PR00132">
    <property type="entry name" value="GLHYDRLASE2"/>
</dbReference>
<gene>
    <name evidence="12" type="ORF">SAMN02745781_00187</name>
</gene>
<dbReference type="SMART" id="SM01038">
    <property type="entry name" value="Bgal_small_N"/>
    <property type="match status" value="1"/>
</dbReference>
<dbReference type="PROSITE" id="PS00719">
    <property type="entry name" value="GLYCOSYL_HYDROL_F2_1"/>
    <property type="match status" value="1"/>
</dbReference>
<dbReference type="GO" id="GO:0009341">
    <property type="term" value="C:beta-galactosidase complex"/>
    <property type="evidence" value="ECO:0007669"/>
    <property type="project" value="InterPro"/>
</dbReference>
<comment type="cofactor">
    <cofactor evidence="2">
        <name>Na(+)</name>
        <dbReference type="ChEBI" id="CHEBI:29101"/>
    </cofactor>
</comment>
<dbReference type="InterPro" id="IPR036156">
    <property type="entry name" value="Beta-gal/glucu_dom_sf"/>
</dbReference>
<evidence type="ECO:0000256" key="8">
    <source>
        <dbReference type="ARBA" id="ARBA00023295"/>
    </source>
</evidence>